<protein>
    <submittedName>
        <fullName evidence="1">DNA double-strand break repair protein Rad50</fullName>
    </submittedName>
</protein>
<proteinExistence type="predicted"/>
<reference evidence="1 2" key="1">
    <citation type="journal article" date="2023" name="Int. J. Syst. Evol. Microbiol.">
        <title>The observation of taxonomic boundaries for the 16SrII and 16SrXXV phytoplasmas using genome-based delimitation.</title>
        <authorList>
            <person name="Rodrigues Jardim B."/>
            <person name="Tran-Nguyen L.T.T."/>
            <person name="Gambley C."/>
            <person name="Al-Sadi A.M."/>
            <person name="Al-Subhi A.M."/>
            <person name="Foissac X."/>
            <person name="Salar P."/>
            <person name="Cai H."/>
            <person name="Yang J.Y."/>
            <person name="Davis R."/>
            <person name="Jones L."/>
            <person name="Rodoni B."/>
            <person name="Constable F.E."/>
        </authorList>
    </citation>
    <scope>NUCLEOTIDE SEQUENCE [LARGE SCALE GENOMIC DNA]</scope>
    <source>
        <strain evidence="1">BAWM-OMN-P53</strain>
    </source>
</reference>
<evidence type="ECO:0000313" key="2">
    <source>
        <dbReference type="Proteomes" id="UP001170674"/>
    </source>
</evidence>
<dbReference type="Proteomes" id="UP001170674">
    <property type="component" value="Unassembled WGS sequence"/>
</dbReference>
<feature type="non-terminal residue" evidence="1">
    <location>
        <position position="1"/>
    </location>
</feature>
<keyword evidence="2" id="KW-1185">Reference proteome</keyword>
<evidence type="ECO:0000313" key="1">
    <source>
        <dbReference type="EMBL" id="MDO8059422.1"/>
    </source>
</evidence>
<comment type="caution">
    <text evidence="1">The sequence shown here is derived from an EMBL/GenBank/DDBJ whole genome shotgun (WGS) entry which is preliminary data.</text>
</comment>
<gene>
    <name evidence="1" type="ORF">OC683_02290</name>
</gene>
<dbReference type="EMBL" id="JAOSIR010000044">
    <property type="protein sequence ID" value="MDO8059422.1"/>
    <property type="molecule type" value="Genomic_DNA"/>
</dbReference>
<organism evidence="1 2">
    <name type="scientific">Candidatus Phytoplasma crotalariae</name>
    <dbReference type="NCBI Taxonomy" id="2982627"/>
    <lineage>
        <taxon>Bacteria</taxon>
        <taxon>Bacillati</taxon>
        <taxon>Mycoplasmatota</taxon>
        <taxon>Mollicutes</taxon>
        <taxon>Acholeplasmatales</taxon>
        <taxon>Acholeplasmataceae</taxon>
        <taxon>Candidatus Phytoplasma</taxon>
        <taxon>16SrII (Peanut WB group)</taxon>
    </lineage>
</organism>
<sequence>QEVINSKKIDENINKEFQSWINEYQTISDELAKKQKEVSDTYKLFETKYDLEEKLENKNEEINATKEELKQKNPSYARAQQRFLEQQKNKKYAKFYQPISNK</sequence>
<accession>A0ABT9D317</accession>
<name>A0ABT9D317_9MOLU</name>